<name>A0A2C6KVY4_9APIC</name>
<dbReference type="Proteomes" id="UP000221165">
    <property type="component" value="Unassembled WGS sequence"/>
</dbReference>
<proteinExistence type="predicted"/>
<evidence type="ECO:0000313" key="2">
    <source>
        <dbReference type="EMBL" id="PHJ20264.1"/>
    </source>
</evidence>
<dbReference type="RefSeq" id="XP_067921954.1">
    <property type="nucleotide sequence ID" value="XM_068066070.1"/>
</dbReference>
<dbReference type="GeneID" id="94429281"/>
<dbReference type="EMBL" id="MIGC01002919">
    <property type="protein sequence ID" value="PHJ20264.1"/>
    <property type="molecule type" value="Genomic_DNA"/>
</dbReference>
<feature type="region of interest" description="Disordered" evidence="1">
    <location>
        <begin position="126"/>
        <end position="201"/>
    </location>
</feature>
<dbReference type="AlphaFoldDB" id="A0A2C6KVY4"/>
<organism evidence="2 3">
    <name type="scientific">Cystoisospora suis</name>
    <dbReference type="NCBI Taxonomy" id="483139"/>
    <lineage>
        <taxon>Eukaryota</taxon>
        <taxon>Sar</taxon>
        <taxon>Alveolata</taxon>
        <taxon>Apicomplexa</taxon>
        <taxon>Conoidasida</taxon>
        <taxon>Coccidia</taxon>
        <taxon>Eucoccidiorida</taxon>
        <taxon>Eimeriorina</taxon>
        <taxon>Sarcocystidae</taxon>
        <taxon>Cystoisospora</taxon>
    </lineage>
</organism>
<reference evidence="2 3" key="1">
    <citation type="journal article" date="2017" name="Int. J. Parasitol.">
        <title>The genome of the protozoan parasite Cystoisospora suis and a reverse vaccinology approach to identify vaccine candidates.</title>
        <authorList>
            <person name="Palmieri N."/>
            <person name="Shrestha A."/>
            <person name="Ruttkowski B."/>
            <person name="Beck T."/>
            <person name="Vogl C."/>
            <person name="Tomley F."/>
            <person name="Blake D.P."/>
            <person name="Joachim A."/>
        </authorList>
    </citation>
    <scope>NUCLEOTIDE SEQUENCE [LARGE SCALE GENOMIC DNA]</scope>
    <source>
        <strain evidence="2 3">Wien I</strain>
    </source>
</reference>
<dbReference type="VEuPathDB" id="ToxoDB:CSUI_005904"/>
<gene>
    <name evidence="2" type="ORF">CSUI_005904</name>
</gene>
<keyword evidence="3" id="KW-1185">Reference proteome</keyword>
<feature type="compositionally biased region" description="Basic and acidic residues" evidence="1">
    <location>
        <begin position="186"/>
        <end position="198"/>
    </location>
</feature>
<feature type="compositionally biased region" description="Polar residues" evidence="1">
    <location>
        <begin position="348"/>
        <end position="358"/>
    </location>
</feature>
<evidence type="ECO:0000313" key="3">
    <source>
        <dbReference type="Proteomes" id="UP000221165"/>
    </source>
</evidence>
<evidence type="ECO:0000256" key="1">
    <source>
        <dbReference type="SAM" id="MobiDB-lite"/>
    </source>
</evidence>
<accession>A0A2C6KVY4</accession>
<sequence length="501" mass="55098">MCKTGISSLRQYHRGRGSCLVQSFLTLPCSLPFTSVLFLPVHSTAAFSYSARIRPFFSSPAYSCLSGPLGHSSDTCEERVSLSTFRCWQRPGHWFFAKGYRCVCFCAPVSFFPSPTICMTMAAQGNHPSLQPSDTPRYPGDFSPGAGPSLGSRPVIPRISVGPATDADGTAQRRVGVLSGTTPEAGRSDASEYRDKTGRGRTSCSELKAVQRYESEYCKSFQAASGSGGQQSTRQRVRHPTARLRHSLSIASRLAGFAVVTILLYFKALRCRNGHDFGLYSSRSSSSDYANGYSTSHLIKPASRRSYLALGGGGIIRRLTVGNGPSAAPQTSNADLLDEALCRALESPTQLRRPSPAQTVAERDDGNETGPGLATRSARLSDRSLPLPVASGCPGPFPRQSFSLRQGIQLTTLKNKRTFCAFLVLRTWSFLKLTVPRCPVAAQRRLLRDNRGQKFWKRRSGKDSKTWPHTWGHLRQSRLRQRSRRTPCLCQLSMLSSLYFE</sequence>
<feature type="region of interest" description="Disordered" evidence="1">
    <location>
        <begin position="348"/>
        <end position="381"/>
    </location>
</feature>
<protein>
    <submittedName>
        <fullName evidence="2">Uncharacterized protein</fullName>
    </submittedName>
</protein>
<comment type="caution">
    <text evidence="2">The sequence shown here is derived from an EMBL/GenBank/DDBJ whole genome shotgun (WGS) entry which is preliminary data.</text>
</comment>